<comment type="caution">
    <text evidence="4">The sequence shown here is derived from an EMBL/GenBank/DDBJ whole genome shotgun (WGS) entry which is preliminary data.</text>
</comment>
<reference evidence="4 5" key="1">
    <citation type="submission" date="2022-05" db="EMBL/GenBank/DDBJ databases">
        <authorList>
            <consortium name="Genoscope - CEA"/>
            <person name="William W."/>
        </authorList>
    </citation>
    <scope>NUCLEOTIDE SEQUENCE [LARGE SCALE GENOMIC DNA]</scope>
</reference>
<dbReference type="Pfam" id="PF24633">
    <property type="entry name" value="DUF7630"/>
    <property type="match status" value="1"/>
</dbReference>
<evidence type="ECO:0000256" key="2">
    <source>
        <dbReference type="SAM" id="Phobius"/>
    </source>
</evidence>
<feature type="region of interest" description="Disordered" evidence="1">
    <location>
        <begin position="355"/>
        <end position="392"/>
    </location>
</feature>
<keyword evidence="2" id="KW-0472">Membrane</keyword>
<sequence length="408" mass="45993">GGFYSDTIAFVNDSCLRCPNGTFVPYSKAPGKSARECIACPQGTDTSTFAGFRACSCLKGFHRTHLFEGCTQCDEEGLQCVDDHVKLKKGYWWKWENQTHKQFYELFARNLLDSRNSSSTNASLIEFPYTVPTPHKCPQQEACYGGFNSSCAGGYQGPLCEICSDGYYKQFQTCKKCPTKKWMIGQLSIVVAVILVIILVILWSSKRKQKKEKKGRSTVDMILGRLKIVIGFYQVTDGLLQTFSYVKWPDSLSVIGKYSGMIQLNVFQIAPLHCIFPELKYIVYIYRFIKEWLKKPKWSFSCCLALLLPLNDLQGEVRGFAERNVFKNQVQTGKVNMPSISSSFQDTGAMNFSLGEDQPLTGEKNSDHEETPGNKSEKQTQTGDSGKESIFTKISVHEVPKMTYETSL</sequence>
<accession>A0ABN8SY60</accession>
<keyword evidence="2" id="KW-0812">Transmembrane</keyword>
<evidence type="ECO:0000313" key="4">
    <source>
        <dbReference type="EMBL" id="CAH3196212.1"/>
    </source>
</evidence>
<keyword evidence="5" id="KW-1185">Reference proteome</keyword>
<evidence type="ECO:0000259" key="3">
    <source>
        <dbReference type="Pfam" id="PF24633"/>
    </source>
</evidence>
<feature type="domain" description="DUF7630" evidence="3">
    <location>
        <begin position="135"/>
        <end position="177"/>
    </location>
</feature>
<dbReference type="Proteomes" id="UP001159427">
    <property type="component" value="Unassembled WGS sequence"/>
</dbReference>
<keyword evidence="2" id="KW-1133">Transmembrane helix</keyword>
<dbReference type="PANTHER" id="PTHR11319">
    <property type="entry name" value="G PROTEIN-COUPLED RECEPTOR-RELATED"/>
    <property type="match status" value="1"/>
</dbReference>
<organism evidence="4 5">
    <name type="scientific">Porites evermanni</name>
    <dbReference type="NCBI Taxonomy" id="104178"/>
    <lineage>
        <taxon>Eukaryota</taxon>
        <taxon>Metazoa</taxon>
        <taxon>Cnidaria</taxon>
        <taxon>Anthozoa</taxon>
        <taxon>Hexacorallia</taxon>
        <taxon>Scleractinia</taxon>
        <taxon>Fungiina</taxon>
        <taxon>Poritidae</taxon>
        <taxon>Porites</taxon>
    </lineage>
</organism>
<gene>
    <name evidence="4" type="ORF">PEVE_00032057</name>
</gene>
<dbReference type="EMBL" id="CALNXI010004637">
    <property type="protein sequence ID" value="CAH3196212.1"/>
    <property type="molecule type" value="Genomic_DNA"/>
</dbReference>
<protein>
    <recommendedName>
        <fullName evidence="3">DUF7630 domain-containing protein</fullName>
    </recommendedName>
</protein>
<proteinExistence type="predicted"/>
<dbReference type="InterPro" id="IPR056047">
    <property type="entry name" value="CRMPA-like_DUF7630"/>
</dbReference>
<name>A0ABN8SY60_9CNID</name>
<feature type="transmembrane region" description="Helical" evidence="2">
    <location>
        <begin position="182"/>
        <end position="205"/>
    </location>
</feature>
<evidence type="ECO:0000256" key="1">
    <source>
        <dbReference type="SAM" id="MobiDB-lite"/>
    </source>
</evidence>
<dbReference type="Gene3D" id="2.10.50.10">
    <property type="entry name" value="Tumor Necrosis Factor Receptor, subunit A, domain 2"/>
    <property type="match status" value="1"/>
</dbReference>
<dbReference type="PANTHER" id="PTHR11319:SF35">
    <property type="entry name" value="OUTER MEMBRANE PROTEIN PMPC-RELATED"/>
    <property type="match status" value="1"/>
</dbReference>
<feature type="compositionally biased region" description="Basic and acidic residues" evidence="1">
    <location>
        <begin position="364"/>
        <end position="378"/>
    </location>
</feature>
<evidence type="ECO:0000313" key="5">
    <source>
        <dbReference type="Proteomes" id="UP001159427"/>
    </source>
</evidence>
<dbReference type="SMART" id="SM01411">
    <property type="entry name" value="Ephrin_rec_like"/>
    <property type="match status" value="2"/>
</dbReference>
<feature type="non-terminal residue" evidence="4">
    <location>
        <position position="1"/>
    </location>
</feature>